<dbReference type="AlphaFoldDB" id="A0A645HKM4"/>
<protein>
    <submittedName>
        <fullName evidence="1">Uncharacterized protein</fullName>
    </submittedName>
</protein>
<accession>A0A645HKM4</accession>
<proteinExistence type="predicted"/>
<evidence type="ECO:0000313" key="1">
    <source>
        <dbReference type="EMBL" id="MPN36163.1"/>
    </source>
</evidence>
<dbReference type="EMBL" id="VSSQ01090136">
    <property type="protein sequence ID" value="MPN36163.1"/>
    <property type="molecule type" value="Genomic_DNA"/>
</dbReference>
<gene>
    <name evidence="1" type="ORF">SDC9_183670</name>
</gene>
<organism evidence="1">
    <name type="scientific">bioreactor metagenome</name>
    <dbReference type="NCBI Taxonomy" id="1076179"/>
    <lineage>
        <taxon>unclassified sequences</taxon>
        <taxon>metagenomes</taxon>
        <taxon>ecological metagenomes</taxon>
    </lineage>
</organism>
<comment type="caution">
    <text evidence="1">The sequence shown here is derived from an EMBL/GenBank/DDBJ whole genome shotgun (WGS) entry which is preliminary data.</text>
</comment>
<reference evidence="1" key="1">
    <citation type="submission" date="2019-08" db="EMBL/GenBank/DDBJ databases">
        <authorList>
            <person name="Kucharzyk K."/>
            <person name="Murdoch R.W."/>
            <person name="Higgins S."/>
            <person name="Loffler F."/>
        </authorList>
    </citation>
    <scope>NUCLEOTIDE SEQUENCE</scope>
</reference>
<sequence>MCRRGRNGLDPAERRCHRSLNRQVVFPRLADIAEADRGHDGTGGHIGIVRNLRAHLDCDIL</sequence>
<name>A0A645HKM4_9ZZZZ</name>